<evidence type="ECO:0000256" key="3">
    <source>
        <dbReference type="ARBA" id="ARBA00023125"/>
    </source>
</evidence>
<gene>
    <name evidence="7" type="primary">his-69</name>
    <name evidence="7" type="ORF">SPIL2461_LOCUS15003</name>
</gene>
<keyword evidence="3" id="KW-0238">DNA-binding</keyword>
<evidence type="ECO:0000313" key="7">
    <source>
        <dbReference type="EMBL" id="CAE7561008.1"/>
    </source>
</evidence>
<dbReference type="Gene3D" id="1.10.20.10">
    <property type="entry name" value="Histone, subunit A"/>
    <property type="match status" value="1"/>
</dbReference>
<feature type="compositionally biased region" description="Low complexity" evidence="5">
    <location>
        <begin position="1715"/>
        <end position="1733"/>
    </location>
</feature>
<dbReference type="GO" id="GO:0003677">
    <property type="term" value="F:DNA binding"/>
    <property type="evidence" value="ECO:0007669"/>
    <property type="project" value="UniProtKB-KW"/>
</dbReference>
<dbReference type="GO" id="GO:0030527">
    <property type="term" value="F:structural constituent of chromatin"/>
    <property type="evidence" value="ECO:0007669"/>
    <property type="project" value="InterPro"/>
</dbReference>
<name>A0A812U3D4_SYMPI</name>
<dbReference type="OrthoDB" id="420009at2759"/>
<comment type="similarity">
    <text evidence="2">Belongs to the histone H3 family.</text>
</comment>
<keyword evidence="4" id="KW-0539">Nucleus</keyword>
<evidence type="ECO:0000256" key="1">
    <source>
        <dbReference type="ARBA" id="ARBA00004123"/>
    </source>
</evidence>
<evidence type="ECO:0000256" key="5">
    <source>
        <dbReference type="SAM" id="MobiDB-lite"/>
    </source>
</evidence>
<dbReference type="GO" id="GO:0046982">
    <property type="term" value="F:protein heterodimerization activity"/>
    <property type="evidence" value="ECO:0007669"/>
    <property type="project" value="InterPro"/>
</dbReference>
<feature type="compositionally biased region" description="Basic and acidic residues" evidence="5">
    <location>
        <begin position="855"/>
        <end position="867"/>
    </location>
</feature>
<comment type="subcellular location">
    <subcellularLocation>
        <location evidence="1">Nucleus</location>
    </subcellularLocation>
</comment>
<proteinExistence type="inferred from homology"/>
<protein>
    <submittedName>
        <fullName evidence="7">His-69 protein</fullName>
    </submittedName>
</protein>
<dbReference type="InterPro" id="IPR000164">
    <property type="entry name" value="Histone_H3/CENP-A"/>
</dbReference>
<dbReference type="InterPro" id="IPR009072">
    <property type="entry name" value="Histone-fold"/>
</dbReference>
<comment type="caution">
    <text evidence="7">The sequence shown here is derived from an EMBL/GenBank/DDBJ whole genome shotgun (WGS) entry which is preliminary data.</text>
</comment>
<organism evidence="7 8">
    <name type="scientific">Symbiodinium pilosum</name>
    <name type="common">Dinoflagellate</name>
    <dbReference type="NCBI Taxonomy" id="2952"/>
    <lineage>
        <taxon>Eukaryota</taxon>
        <taxon>Sar</taxon>
        <taxon>Alveolata</taxon>
        <taxon>Dinophyceae</taxon>
        <taxon>Suessiales</taxon>
        <taxon>Symbiodiniaceae</taxon>
        <taxon>Symbiodinium</taxon>
    </lineage>
</organism>
<sequence>MHVLTKFLDHLERNADDTRWQALAGGVAVCIPWQCVNEEEPDVIRKSSIEYIAYATGFGDSAVWLPIPRQTDLNILARYSAWLTTPPSQSDSPNLAPGQEFEGGCIVGRVPVTAQLCWSGAAATELISDLLETSAGTARASIDDFVGVEASDEEFDFVRLLPRNKKPPWLLCDDPSFHQVWRDWARALRGWKDMPELFASEAWLWMATVRVSREPQLFAPIDYISLNVQAIELHTSAAFIMAACPVKRRRHLEYTEIYQGSLATDDDLALDASQQDLLRAAARKWASKNKWELGSFSSVTFTPTDEWLCSALCYMHVECHSRSGSSFRFTGRLHDGVYRLRVEQAGECGRHGAKQELQSASMQMRLITVEDRRAVVDCAEQLMASFRKAVKRLEQEQPLRWVAQLTGFLDQLQSLASESSKIFITPDFTFRLTVMNYSYGQITSSAHSIELSPSVMNLAKAAPRGRAPHLRVRSIWAVISVVAQLMFMPSHAMLRVALAHFLIWIREQWGEQSWADYFEREYFVRSVPRELISLLCEMFLRKLSLSCVREFDGVLGECPVCRKNYPRSVPGDERADCRHGHLLSMADKCWGNECARCGAPLAIESVPGASEDSRVLIGKCAVACRIWQDTMAESDDDKPLSIVFSGLLCHTAAPVKSQAGLFPEEEDAASYFWARCASVAGPDLVLEKPAEHVGRRKAEEADEPLPSRRDLNLPEYRTVLPAKTCLAERALGPTEAVTETMASLSKPGRRGDKSVQTKLRKEMRDRKATEHDLGQDHLKVKDQATRALQTATETLMRRLFEDSNLLCRHAGRVTVFPNDMEACLHVPEKEMLSPRHVSGSCKRFSGPTMLADGGTRAREEGPADSEKAPSNGRAASEDGQERGSPLQHQSKNNPPAPFQEHPSSTAPLKDHPSSNIPRAPIQHQSKITLPAPFQEHPSIPRVYLHSFDLCESDHIPVDWRWNGDDFCAYHYIRDGDGQMQHAVSTLCTGWKLNNFAALKGFVAALTVRSQALWQMGEETRAHEDLRMGEAMLGSCAEFDLVGDLWESAADLQWQMLAVQRPEPLSQLEVPGRRGELQTDDTDAQRFAMWHALQLNSLVRWHLSAVTREADFSKTPTLSMLAYPSYLSLLLIPALLKVWPDLQLSLFRLGQWMTHEKCRACAQLYEERFLLDEPALQELPLDFSNQPAGNVAWSPDSLDHGDFMVRLNKLLVHPRMRAGEVLLCVAPLWLCVSLLLANAGRKPFLSLCLMRHDLGGPPSFTASLAREILSKDVVEPLVAAVNGRQRLENLWVREDMARSYGNFELEEFGNFHPFVWLPSIYIEDRYQGCHEVADVVVMREGSLGRFAPTVHGHLFFSLLTQMVPAIGAGKASLAPVFVFPHLARNRVHLFDFEKFGSSNLLLKGADEPRPSPVVRYSADQLLFLFLDRAPSTLKRHLSGWRRWAEFCRCSNIAMGEPACPHVLGFLEALAEGSRSNRKGVVHALGFVAYKLALPVYFHAVRELEAASHERTGTDFWLISSFLLMLSSGLRFSDAQRLSLQSLTVDGESLRGWVWSKESPTGFAFGCLLAGCTRNFWRQKFTDASLQVRAVDPLRDFLLSDGGRPLGNSSALAQFRRCLATYSSLDKSEVTKFTLHSLKTISLSWAGQLPIATEEKAAQGHPRMRNSLGCVEKYRHDDAHPALRCQRRLLQAISAGWQPGTAVQQAVEQAVPVPADGAVADGSETESEGAASEPGHSVSFGPGHVM</sequence>
<dbReference type="Proteomes" id="UP000649617">
    <property type="component" value="Unassembled WGS sequence"/>
</dbReference>
<evidence type="ECO:0000313" key="8">
    <source>
        <dbReference type="Proteomes" id="UP000649617"/>
    </source>
</evidence>
<dbReference type="EMBL" id="CAJNIZ010035647">
    <property type="protein sequence ID" value="CAE7561008.1"/>
    <property type="molecule type" value="Genomic_DNA"/>
</dbReference>
<dbReference type="SUPFAM" id="SSF47113">
    <property type="entry name" value="Histone-fold"/>
    <property type="match status" value="1"/>
</dbReference>
<dbReference type="InterPro" id="IPR007125">
    <property type="entry name" value="H2A/H2B/H3"/>
</dbReference>
<dbReference type="SMART" id="SM00428">
    <property type="entry name" value="H3"/>
    <property type="match status" value="1"/>
</dbReference>
<evidence type="ECO:0000259" key="6">
    <source>
        <dbReference type="Pfam" id="PF00125"/>
    </source>
</evidence>
<dbReference type="Pfam" id="PF00125">
    <property type="entry name" value="Histone"/>
    <property type="match status" value="1"/>
</dbReference>
<keyword evidence="8" id="KW-1185">Reference proteome</keyword>
<dbReference type="GO" id="GO:0005634">
    <property type="term" value="C:nucleus"/>
    <property type="evidence" value="ECO:0007669"/>
    <property type="project" value="UniProtKB-SubCell"/>
</dbReference>
<feature type="domain" description="Core Histone H2A/H2B/H3" evidence="6">
    <location>
        <begin position="774"/>
        <end position="824"/>
    </location>
</feature>
<feature type="region of interest" description="Disordered" evidence="5">
    <location>
        <begin position="1715"/>
        <end position="1744"/>
    </location>
</feature>
<feature type="region of interest" description="Disordered" evidence="5">
    <location>
        <begin position="834"/>
        <end position="918"/>
    </location>
</feature>
<reference evidence="7" key="1">
    <citation type="submission" date="2021-02" db="EMBL/GenBank/DDBJ databases">
        <authorList>
            <person name="Dougan E. K."/>
            <person name="Rhodes N."/>
            <person name="Thang M."/>
            <person name="Chan C."/>
        </authorList>
    </citation>
    <scope>NUCLEOTIDE SEQUENCE</scope>
</reference>
<accession>A0A812U3D4</accession>
<evidence type="ECO:0000256" key="2">
    <source>
        <dbReference type="ARBA" id="ARBA00010343"/>
    </source>
</evidence>
<evidence type="ECO:0000256" key="4">
    <source>
        <dbReference type="ARBA" id="ARBA00023242"/>
    </source>
</evidence>
<dbReference type="GO" id="GO:0000786">
    <property type="term" value="C:nucleosome"/>
    <property type="evidence" value="ECO:0007669"/>
    <property type="project" value="InterPro"/>
</dbReference>